<dbReference type="PANTHER" id="PTHR21198:SF7">
    <property type="entry name" value="ASPARTATE-GLUTAMATE RACEMASE FAMILY"/>
    <property type="match status" value="1"/>
</dbReference>
<dbReference type="PROSITE" id="PS00923">
    <property type="entry name" value="ASP_GLU_RACEMASE_1"/>
    <property type="match status" value="1"/>
</dbReference>
<dbReference type="Gene3D" id="3.40.50.1860">
    <property type="match status" value="2"/>
</dbReference>
<name>A0A502DKW9_9BURK</name>
<reference evidence="3 4" key="1">
    <citation type="journal article" date="2019" name="Environ. Microbiol.">
        <title>Species interactions and distinct microbial communities in high Arctic permafrost affected cryosols are associated with the CH4 and CO2 gas fluxes.</title>
        <authorList>
            <person name="Altshuler I."/>
            <person name="Hamel J."/>
            <person name="Turney S."/>
            <person name="Magnuson E."/>
            <person name="Levesque R."/>
            <person name="Greer C."/>
            <person name="Whyte L.G."/>
        </authorList>
    </citation>
    <scope>NUCLEOTIDE SEQUENCE [LARGE SCALE GENOMIC DNA]</scope>
    <source>
        <strain evidence="3 4">S06.C</strain>
    </source>
</reference>
<dbReference type="OrthoDB" id="9803739at2"/>
<dbReference type="GO" id="GO:0047661">
    <property type="term" value="F:amino-acid racemase activity"/>
    <property type="evidence" value="ECO:0007669"/>
    <property type="project" value="InterPro"/>
</dbReference>
<dbReference type="Proteomes" id="UP000319212">
    <property type="component" value="Unassembled WGS sequence"/>
</dbReference>
<comment type="caution">
    <text evidence="3">The sequence shown here is derived from an EMBL/GenBank/DDBJ whole genome shotgun (WGS) entry which is preliminary data.</text>
</comment>
<evidence type="ECO:0000313" key="3">
    <source>
        <dbReference type="EMBL" id="TPG26075.1"/>
    </source>
</evidence>
<evidence type="ECO:0000256" key="1">
    <source>
        <dbReference type="ARBA" id="ARBA00007847"/>
    </source>
</evidence>
<organism evidence="3 4">
    <name type="scientific">Variovorax guangxiensis</name>
    <dbReference type="NCBI Taxonomy" id="1775474"/>
    <lineage>
        <taxon>Bacteria</taxon>
        <taxon>Pseudomonadati</taxon>
        <taxon>Pseudomonadota</taxon>
        <taxon>Betaproteobacteria</taxon>
        <taxon>Burkholderiales</taxon>
        <taxon>Comamonadaceae</taxon>
        <taxon>Variovorax</taxon>
    </lineage>
</organism>
<dbReference type="InterPro" id="IPR018187">
    <property type="entry name" value="Asp/Glu_racemase_AS_1"/>
</dbReference>
<dbReference type="InterPro" id="IPR004380">
    <property type="entry name" value="Asp_race"/>
</dbReference>
<dbReference type="NCBIfam" id="TIGR00035">
    <property type="entry name" value="asp_race"/>
    <property type="match status" value="1"/>
</dbReference>
<dbReference type="SUPFAM" id="SSF53681">
    <property type="entry name" value="Aspartate/glutamate racemase"/>
    <property type="match status" value="2"/>
</dbReference>
<proteinExistence type="inferred from homology"/>
<accession>A0A502DKW9</accession>
<dbReference type="InterPro" id="IPR015942">
    <property type="entry name" value="Asp/Glu/hydantoin_racemase"/>
</dbReference>
<gene>
    <name evidence="3" type="ORF">EAH82_14985</name>
</gene>
<dbReference type="AlphaFoldDB" id="A0A502DKW9"/>
<sequence>MGPAAGADFVRLFVDACAQHMRTMGEPVRDQAFPEHWLAQVPVPDRSGALERADEGAHQPLEPMLQALGRLAALGSRAVAIACNTAHAWHGTLQQRFPQVEVLHVAREVAAHLAAQGETQVALMATEGTYRVRLYEQALADAGLQCHLPWPDERALVMRGIYEGVKAGDLPLAQACFSEVALRLAERHGRIAIVMGCTEVPLGLQGVAAVRGLRLVDPARVLASALADRAYAGTSPFGSSAFT</sequence>
<dbReference type="EMBL" id="RCZI01000004">
    <property type="protein sequence ID" value="TPG26075.1"/>
    <property type="molecule type" value="Genomic_DNA"/>
</dbReference>
<protein>
    <submittedName>
        <fullName evidence="3">Aspartate/glutamate racemase family protein</fullName>
    </submittedName>
</protein>
<keyword evidence="2" id="KW-0413">Isomerase</keyword>
<evidence type="ECO:0000256" key="2">
    <source>
        <dbReference type="ARBA" id="ARBA00023235"/>
    </source>
</evidence>
<evidence type="ECO:0000313" key="4">
    <source>
        <dbReference type="Proteomes" id="UP000319212"/>
    </source>
</evidence>
<comment type="similarity">
    <text evidence="1">Belongs to the aspartate/glutamate racemases family.</text>
</comment>
<dbReference type="PANTHER" id="PTHR21198">
    <property type="entry name" value="GLUTAMATE RACEMASE"/>
    <property type="match status" value="1"/>
</dbReference>
<dbReference type="InterPro" id="IPR001920">
    <property type="entry name" value="Asp/Glu_race"/>
</dbReference>
<dbReference type="Pfam" id="PF01177">
    <property type="entry name" value="Asp_Glu_race"/>
    <property type="match status" value="1"/>
</dbReference>